<dbReference type="InterPro" id="IPR013087">
    <property type="entry name" value="Znf_C2H2_type"/>
</dbReference>
<feature type="region of interest" description="Disordered" evidence="12">
    <location>
        <begin position="661"/>
        <end position="688"/>
    </location>
</feature>
<dbReference type="AlphaFoldDB" id="A0AAD1WFN9"/>
<comment type="subcellular location">
    <subcellularLocation>
        <location evidence="1">Nucleus</location>
    </subcellularLocation>
</comment>
<reference evidence="14" key="1">
    <citation type="submission" date="2022-03" db="EMBL/GenBank/DDBJ databases">
        <authorList>
            <person name="Alioto T."/>
            <person name="Alioto T."/>
            <person name="Gomez Garrido J."/>
        </authorList>
    </citation>
    <scope>NUCLEOTIDE SEQUENCE</scope>
</reference>
<keyword evidence="6" id="KW-0862">Zinc</keyword>
<evidence type="ECO:0000256" key="10">
    <source>
        <dbReference type="ARBA" id="ARBA00023242"/>
    </source>
</evidence>
<dbReference type="SMART" id="SM00355">
    <property type="entry name" value="ZnF_C2H2"/>
    <property type="match status" value="6"/>
</dbReference>
<feature type="domain" description="C2H2-type" evidence="13">
    <location>
        <begin position="128"/>
        <end position="156"/>
    </location>
</feature>
<evidence type="ECO:0000256" key="6">
    <source>
        <dbReference type="ARBA" id="ARBA00022833"/>
    </source>
</evidence>
<sequence length="688" mass="77669">MTESSGPAADMANSTGTRRYFPRTSKSRATFQLSVHPSQDSSNCPANARRQGESSSQGLAQSRYPRTETREMQIIPAALIGQWKEMFKTRTRVKCPSSGCWREFPTVYSLKQHYQRCQGVGLSFRLRFSCPYCEAVFVSKSQLQKHLVWNHSDRGGNREQRPKQSAFNSGGKEREAEKPPPLHRHSKQAILRPPEENGAVIPHSRHAIQGADEDPGRMKHRRKQKTPKKFTGEQTSITGAFSLKGLGKTEDKSRGGRGRIVRGRTDESRKKLHSANARRENSVPLPGNLEDTCQRQVNKRGEVTCPNCVSVTRKTMAGLKKHMDVCEQLQEALRCQHCRKQFKSKAGLNYHTMAEHVNKSSNSEDAPLDEQKERERLRKVLKQMGKLRCAKQDCTATFSSLMGYQYHMQRCGREQTEGDKLRFSCPYCSKEYQSKAGRNYHVRSEHCAAPAKPAAAEEERELENIERTPSGRVRRQSAQLAVFHLQEIAEDELSKEGGRRRMREDLVPDSKRLNYLRPGLPTFNPQLLESWKTRVKENGFICCPNNCCEAIYSSVSGLKAHLASCSKGNHSVGKYRCLLCQKEFSSESGVKYHILKTHSQNWFRVSSVSSTPKRKATLNFPATESEAVTMGKNLKRRPPAAITAPLTKELPLVIKTNPMKLTSKPAGHAHSLSFKGTSRKGFPTRGRK</sequence>
<evidence type="ECO:0000256" key="4">
    <source>
        <dbReference type="ARBA" id="ARBA00022737"/>
    </source>
</evidence>
<keyword evidence="7" id="KW-0805">Transcription regulation</keyword>
<dbReference type="PANTHER" id="PTHR22979">
    <property type="entry name" value="ZINC FINGER PROTEIN-RELATED"/>
    <property type="match status" value="1"/>
</dbReference>
<keyword evidence="15" id="KW-1185">Reference proteome</keyword>
<evidence type="ECO:0000259" key="13">
    <source>
        <dbReference type="PROSITE" id="PS50157"/>
    </source>
</evidence>
<evidence type="ECO:0000256" key="9">
    <source>
        <dbReference type="ARBA" id="ARBA00023163"/>
    </source>
</evidence>
<dbReference type="PROSITE" id="PS00028">
    <property type="entry name" value="ZINC_FINGER_C2H2_1"/>
    <property type="match status" value="4"/>
</dbReference>
<dbReference type="GO" id="GO:0003677">
    <property type="term" value="F:DNA binding"/>
    <property type="evidence" value="ECO:0007669"/>
    <property type="project" value="UniProtKB-KW"/>
</dbReference>
<dbReference type="FunFam" id="3.30.160.60:FF:000177">
    <property type="entry name" value="Zinc finger protein 512"/>
    <property type="match status" value="1"/>
</dbReference>
<dbReference type="InterPro" id="IPR036236">
    <property type="entry name" value="Znf_C2H2_sf"/>
</dbReference>
<feature type="region of interest" description="Disordered" evidence="12">
    <location>
        <begin position="246"/>
        <end position="289"/>
    </location>
</feature>
<dbReference type="Gene3D" id="3.30.160.60">
    <property type="entry name" value="Classic Zinc Finger"/>
    <property type="match status" value="4"/>
</dbReference>
<dbReference type="GO" id="GO:0005634">
    <property type="term" value="C:nucleus"/>
    <property type="evidence" value="ECO:0007669"/>
    <property type="project" value="UniProtKB-SubCell"/>
</dbReference>
<evidence type="ECO:0000256" key="11">
    <source>
        <dbReference type="PROSITE-ProRule" id="PRU00042"/>
    </source>
</evidence>
<gene>
    <name evidence="14" type="ORF">PECUL_23A000862</name>
</gene>
<evidence type="ECO:0000256" key="12">
    <source>
        <dbReference type="SAM" id="MobiDB-lite"/>
    </source>
</evidence>
<evidence type="ECO:0000256" key="1">
    <source>
        <dbReference type="ARBA" id="ARBA00004123"/>
    </source>
</evidence>
<dbReference type="EMBL" id="OW240917">
    <property type="protein sequence ID" value="CAH2302967.1"/>
    <property type="molecule type" value="Genomic_DNA"/>
</dbReference>
<keyword evidence="4" id="KW-0677">Repeat</keyword>
<keyword evidence="8" id="KW-0238">DNA-binding</keyword>
<accession>A0AAD1WFN9</accession>
<proteinExistence type="inferred from homology"/>
<keyword evidence="10" id="KW-0539">Nucleus</keyword>
<organism evidence="14 15">
    <name type="scientific">Pelobates cultripes</name>
    <name type="common">Western spadefoot toad</name>
    <dbReference type="NCBI Taxonomy" id="61616"/>
    <lineage>
        <taxon>Eukaryota</taxon>
        <taxon>Metazoa</taxon>
        <taxon>Chordata</taxon>
        <taxon>Craniata</taxon>
        <taxon>Vertebrata</taxon>
        <taxon>Euteleostomi</taxon>
        <taxon>Amphibia</taxon>
        <taxon>Batrachia</taxon>
        <taxon>Anura</taxon>
        <taxon>Pelobatoidea</taxon>
        <taxon>Pelobatidae</taxon>
        <taxon>Pelobates</taxon>
    </lineage>
</organism>
<feature type="domain" description="C2H2-type" evidence="13">
    <location>
        <begin position="333"/>
        <end position="361"/>
    </location>
</feature>
<evidence type="ECO:0000256" key="3">
    <source>
        <dbReference type="ARBA" id="ARBA00022723"/>
    </source>
</evidence>
<protein>
    <submittedName>
        <fullName evidence="14">Zinc finger 512B</fullName>
    </submittedName>
</protein>
<evidence type="ECO:0000256" key="8">
    <source>
        <dbReference type="ARBA" id="ARBA00023125"/>
    </source>
</evidence>
<keyword evidence="5 11" id="KW-0863">Zinc-finger</keyword>
<dbReference type="InterPro" id="IPR052274">
    <property type="entry name" value="Krueppel_C2H2_Zn-finger"/>
</dbReference>
<dbReference type="PANTHER" id="PTHR22979:SF3">
    <property type="entry name" value="ZINC FINGER PROTEIN 512B"/>
    <property type="match status" value="1"/>
</dbReference>
<dbReference type="PROSITE" id="PS50157">
    <property type="entry name" value="ZINC_FINGER_C2H2_2"/>
    <property type="match status" value="3"/>
</dbReference>
<dbReference type="SUPFAM" id="SSF57667">
    <property type="entry name" value="beta-beta-alpha zinc fingers"/>
    <property type="match status" value="6"/>
</dbReference>
<keyword evidence="9" id="KW-0804">Transcription</keyword>
<comment type="similarity">
    <text evidence="2">Belongs to the krueppel C2H2-type zinc-finger protein family.</text>
</comment>
<dbReference type="FunFam" id="3.30.160.60:FF:000270">
    <property type="entry name" value="Zinc finger protein 512"/>
    <property type="match status" value="1"/>
</dbReference>
<feature type="compositionally biased region" description="Basic and acidic residues" evidence="12">
    <location>
        <begin position="152"/>
        <end position="162"/>
    </location>
</feature>
<evidence type="ECO:0000313" key="15">
    <source>
        <dbReference type="Proteomes" id="UP001295444"/>
    </source>
</evidence>
<feature type="compositionally biased region" description="Basic residues" evidence="12">
    <location>
        <begin position="218"/>
        <end position="228"/>
    </location>
</feature>
<dbReference type="Pfam" id="PF00096">
    <property type="entry name" value="zf-C2H2"/>
    <property type="match status" value="1"/>
</dbReference>
<evidence type="ECO:0000256" key="2">
    <source>
        <dbReference type="ARBA" id="ARBA00006991"/>
    </source>
</evidence>
<dbReference type="GO" id="GO:0008270">
    <property type="term" value="F:zinc ion binding"/>
    <property type="evidence" value="ECO:0007669"/>
    <property type="project" value="UniProtKB-KW"/>
</dbReference>
<keyword evidence="3" id="KW-0479">Metal-binding</keyword>
<dbReference type="Proteomes" id="UP001295444">
    <property type="component" value="Chromosome 06"/>
</dbReference>
<evidence type="ECO:0000256" key="7">
    <source>
        <dbReference type="ARBA" id="ARBA00023015"/>
    </source>
</evidence>
<feature type="domain" description="C2H2-type" evidence="13">
    <location>
        <begin position="575"/>
        <end position="599"/>
    </location>
</feature>
<feature type="region of interest" description="Disordered" evidence="12">
    <location>
        <begin position="1"/>
        <end position="68"/>
    </location>
</feature>
<evidence type="ECO:0000256" key="5">
    <source>
        <dbReference type="ARBA" id="ARBA00022771"/>
    </source>
</evidence>
<name>A0AAD1WFN9_PELCU</name>
<dbReference type="Pfam" id="PF21276">
    <property type="entry name" value="ZNF512_C2HC"/>
    <property type="match status" value="2"/>
</dbReference>
<feature type="compositionally biased region" description="Basic and acidic residues" evidence="12">
    <location>
        <begin position="171"/>
        <end position="180"/>
    </location>
</feature>
<dbReference type="InterPro" id="IPR048408">
    <property type="entry name" value="ZNF512_C2HC"/>
</dbReference>
<evidence type="ECO:0000313" key="14">
    <source>
        <dbReference type="EMBL" id="CAH2302967.1"/>
    </source>
</evidence>
<feature type="region of interest" description="Disordered" evidence="12">
    <location>
        <begin position="152"/>
        <end position="232"/>
    </location>
</feature>
<feature type="compositionally biased region" description="Polar residues" evidence="12">
    <location>
        <begin position="27"/>
        <end position="45"/>
    </location>
</feature>